<gene>
    <name evidence="2" type="ORF">DFQ14_101627</name>
</gene>
<evidence type="ECO:0000313" key="3">
    <source>
        <dbReference type="Proteomes" id="UP000253495"/>
    </source>
</evidence>
<organism evidence="2 3">
    <name type="scientific">Halopolyspora algeriensis</name>
    <dbReference type="NCBI Taxonomy" id="1500506"/>
    <lineage>
        <taxon>Bacteria</taxon>
        <taxon>Bacillati</taxon>
        <taxon>Actinomycetota</taxon>
        <taxon>Actinomycetes</taxon>
        <taxon>Actinomycetes incertae sedis</taxon>
        <taxon>Halopolyspora</taxon>
    </lineage>
</organism>
<dbReference type="RefSeq" id="WP_246195868.1">
    <property type="nucleotide sequence ID" value="NZ_QPJC01000001.1"/>
</dbReference>
<dbReference type="Proteomes" id="UP000253495">
    <property type="component" value="Unassembled WGS sequence"/>
</dbReference>
<accession>A0A368VYI8</accession>
<keyword evidence="1" id="KW-0812">Transmembrane</keyword>
<keyword evidence="1" id="KW-1133">Transmembrane helix</keyword>
<feature type="transmembrane region" description="Helical" evidence="1">
    <location>
        <begin position="7"/>
        <end position="23"/>
    </location>
</feature>
<evidence type="ECO:0000313" key="2">
    <source>
        <dbReference type="EMBL" id="RCW47278.1"/>
    </source>
</evidence>
<comment type="caution">
    <text evidence="2">The sequence shown here is derived from an EMBL/GenBank/DDBJ whole genome shotgun (WGS) entry which is preliminary data.</text>
</comment>
<feature type="transmembrane region" description="Helical" evidence="1">
    <location>
        <begin position="29"/>
        <end position="48"/>
    </location>
</feature>
<feature type="transmembrane region" description="Helical" evidence="1">
    <location>
        <begin position="116"/>
        <end position="137"/>
    </location>
</feature>
<evidence type="ECO:0000256" key="1">
    <source>
        <dbReference type="SAM" id="Phobius"/>
    </source>
</evidence>
<keyword evidence="3" id="KW-1185">Reference proteome</keyword>
<reference evidence="2 3" key="1">
    <citation type="submission" date="2018-07" db="EMBL/GenBank/DDBJ databases">
        <title>Genomic Encyclopedia of Type Strains, Phase III (KMG-III): the genomes of soil and plant-associated and newly described type strains.</title>
        <authorList>
            <person name="Whitman W."/>
        </authorList>
    </citation>
    <scope>NUCLEOTIDE SEQUENCE [LARGE SCALE GENOMIC DNA]</scope>
    <source>
        <strain evidence="2 3">CECT 8575</strain>
    </source>
</reference>
<dbReference type="EMBL" id="QPJC01000001">
    <property type="protein sequence ID" value="RCW47278.1"/>
    <property type="molecule type" value="Genomic_DNA"/>
</dbReference>
<sequence length="143" mass="15484">MPGVCQIVTGIFLFAGLTLFQVFTYDAPLYMAALAFSAYGIHWLALGWNRYRQHDPRPNVGMAVAFVILSVLGAVVFYAVGNWAVGILFTGLTWVYVSEIPASLGTTRGERSLGAAHTATGIWLMYLTFAVVLNYALGFGLPA</sequence>
<feature type="transmembrane region" description="Helical" evidence="1">
    <location>
        <begin position="60"/>
        <end position="80"/>
    </location>
</feature>
<dbReference type="AlphaFoldDB" id="A0A368VYI8"/>
<proteinExistence type="predicted"/>
<keyword evidence="1" id="KW-0472">Membrane</keyword>
<protein>
    <submittedName>
        <fullName evidence="2">Uncharacterized protein</fullName>
    </submittedName>
</protein>
<name>A0A368VYI8_9ACTN</name>